<proteinExistence type="predicted"/>
<feature type="compositionally biased region" description="Basic residues" evidence="1">
    <location>
        <begin position="481"/>
        <end position="491"/>
    </location>
</feature>
<feature type="compositionally biased region" description="Polar residues" evidence="1">
    <location>
        <begin position="691"/>
        <end position="701"/>
    </location>
</feature>
<feature type="compositionally biased region" description="Polar residues" evidence="1">
    <location>
        <begin position="312"/>
        <end position="322"/>
    </location>
</feature>
<evidence type="ECO:0000313" key="3">
    <source>
        <dbReference type="Proteomes" id="UP000218231"/>
    </source>
</evidence>
<sequence>MSQVHEEIDYNEELPLEGVAEAERAEEEIDPNELELECIEEADGTNGTMSVKKDKHRDRQRDRRPHSTREEDRSRRDRDRISHRRITIQDRIKRPHQHHSSSSSHSTSSRSKLSTARSEKDRISSQIDRDRRRREEHGLLKKRRMEGENGSGRHTHRHSHLASSSRSHAERITRKISPRRHDSSRDRDRGRQRERYRNDREHRETDRNRHKNRSRTEDLDAIDLNDLEAVDECSGDEDWNTASEPSESQSRTDSSASVSASASDESASEDEELFDFEEPDYAAMKKAAQNSQPMQLLAMYREALEHEDEQTELSATAETSCTHMDEELTRDSNASSSKQRMERERATTSSSTSGSSHRQRQHGTLPVQSLSPPNKSIAQRLFPVPSQILRDTCLSNRTVIANQLFVKFLHFVSEQQSGNDNDRNENVCLSVTEQIGPAPCHALDGILNHMFCNFSHAHSNCIESETVACCEESDILNDGKKSRRKRKRRQHGRDGSEVEGKRSRKDDERGLTRSNGRMTVNPDRIKGASAIDSHKHSHSIAKQHEQPATTIPSLLELEVAKPQHRSVESTSSLKEQQPPPAVDRHKLPSLLNCSVKPPDPLEMKQFVVKIDTSRREKALRAVTLTPLLESVASFTNSMSRHPPIIAPEQSRPSTSKQSGSLPNGNAISKAVSHANRQMGSSWRVGTGMGMGQSTSRQQSWNRPRKVHLPNRPNPYEEQLHVQSQPSFHHSHSRSYQNYRQQASETMITRTIIMKQNRKRYTN</sequence>
<evidence type="ECO:0000313" key="2">
    <source>
        <dbReference type="EMBL" id="PAV89701.1"/>
    </source>
</evidence>
<dbReference type="Proteomes" id="UP000218231">
    <property type="component" value="Unassembled WGS sequence"/>
</dbReference>
<feature type="region of interest" description="Disordered" evidence="1">
    <location>
        <begin position="530"/>
        <end position="549"/>
    </location>
</feature>
<feature type="region of interest" description="Disordered" evidence="1">
    <location>
        <begin position="307"/>
        <end position="373"/>
    </location>
</feature>
<feature type="compositionally biased region" description="Acidic residues" evidence="1">
    <location>
        <begin position="219"/>
        <end position="239"/>
    </location>
</feature>
<feature type="region of interest" description="Disordered" evidence="1">
    <location>
        <begin position="683"/>
        <end position="713"/>
    </location>
</feature>
<feature type="compositionally biased region" description="Basic and acidic residues" evidence="1">
    <location>
        <begin position="492"/>
        <end position="511"/>
    </location>
</feature>
<feature type="compositionally biased region" description="Polar residues" evidence="1">
    <location>
        <begin position="240"/>
        <end position="252"/>
    </location>
</feature>
<dbReference type="AlphaFoldDB" id="A0A2A2LU06"/>
<feature type="region of interest" description="Disordered" evidence="1">
    <location>
        <begin position="639"/>
        <end position="666"/>
    </location>
</feature>
<feature type="compositionally biased region" description="Acidic residues" evidence="1">
    <location>
        <begin position="24"/>
        <end position="43"/>
    </location>
</feature>
<gene>
    <name evidence="2" type="ORF">WR25_16717</name>
</gene>
<name>A0A2A2LU06_9BILA</name>
<feature type="compositionally biased region" description="Polar residues" evidence="1">
    <location>
        <begin position="650"/>
        <end position="666"/>
    </location>
</feature>
<feature type="compositionally biased region" description="Low complexity" evidence="1">
    <location>
        <begin position="100"/>
        <end position="116"/>
    </location>
</feature>
<feature type="compositionally biased region" description="Low complexity" evidence="1">
    <location>
        <begin position="253"/>
        <end position="265"/>
    </location>
</feature>
<organism evidence="2 3">
    <name type="scientific">Diploscapter pachys</name>
    <dbReference type="NCBI Taxonomy" id="2018661"/>
    <lineage>
        <taxon>Eukaryota</taxon>
        <taxon>Metazoa</taxon>
        <taxon>Ecdysozoa</taxon>
        <taxon>Nematoda</taxon>
        <taxon>Chromadorea</taxon>
        <taxon>Rhabditida</taxon>
        <taxon>Rhabditina</taxon>
        <taxon>Rhabditomorpha</taxon>
        <taxon>Rhabditoidea</taxon>
        <taxon>Rhabditidae</taxon>
        <taxon>Diploscapter</taxon>
    </lineage>
</organism>
<evidence type="ECO:0000256" key="1">
    <source>
        <dbReference type="SAM" id="MobiDB-lite"/>
    </source>
</evidence>
<feature type="region of interest" description="Disordered" evidence="1">
    <location>
        <begin position="561"/>
        <end position="596"/>
    </location>
</feature>
<feature type="compositionally biased region" description="Low complexity" evidence="1">
    <location>
        <begin position="347"/>
        <end position="356"/>
    </location>
</feature>
<feature type="compositionally biased region" description="Basic and acidic residues" evidence="1">
    <location>
        <begin position="167"/>
        <end position="207"/>
    </location>
</feature>
<feature type="compositionally biased region" description="Basic and acidic residues" evidence="1">
    <location>
        <begin position="117"/>
        <end position="139"/>
    </location>
</feature>
<reference evidence="2 3" key="1">
    <citation type="journal article" date="2017" name="Curr. Biol.">
        <title>Genome architecture and evolution of a unichromosomal asexual nematode.</title>
        <authorList>
            <person name="Fradin H."/>
            <person name="Zegar C."/>
            <person name="Gutwein M."/>
            <person name="Lucas J."/>
            <person name="Kovtun M."/>
            <person name="Corcoran D."/>
            <person name="Baugh L.R."/>
            <person name="Kiontke K."/>
            <person name="Gunsalus K."/>
            <person name="Fitch D.H."/>
            <person name="Piano F."/>
        </authorList>
    </citation>
    <scope>NUCLEOTIDE SEQUENCE [LARGE SCALE GENOMIC DNA]</scope>
    <source>
        <strain evidence="2">PF1309</strain>
    </source>
</reference>
<feature type="compositionally biased region" description="Basic and acidic residues" evidence="1">
    <location>
        <begin position="57"/>
        <end position="80"/>
    </location>
</feature>
<dbReference type="EMBL" id="LIAE01006434">
    <property type="protein sequence ID" value="PAV89701.1"/>
    <property type="molecule type" value="Genomic_DNA"/>
</dbReference>
<feature type="region of interest" description="Disordered" evidence="1">
    <location>
        <begin position="479"/>
        <end position="524"/>
    </location>
</feature>
<feature type="compositionally biased region" description="Acidic residues" evidence="1">
    <location>
        <begin position="266"/>
        <end position="280"/>
    </location>
</feature>
<protein>
    <submittedName>
        <fullName evidence="2">Uncharacterized protein</fullName>
    </submittedName>
</protein>
<comment type="caution">
    <text evidence="2">The sequence shown here is derived from an EMBL/GenBank/DDBJ whole genome shotgun (WGS) entry which is preliminary data.</text>
</comment>
<accession>A0A2A2LU06</accession>
<keyword evidence="3" id="KW-1185">Reference proteome</keyword>
<feature type="region of interest" description="Disordered" evidence="1">
    <location>
        <begin position="1"/>
        <end position="291"/>
    </location>
</feature>